<sequence>MELKKILSGNFAKELILQMIDLGIGPFIGFPQNPNVQKYEDVCNRSQAMKPHPMTRLTALLKNEEEVLALHSRMKFSTYDKELSLFILNNRDRSDTTIKPFLEMIINTKHKTSDVHERSCEVLKYRGDVCLWKELNDLKIPKFPLSGHTLMERGYT</sequence>
<keyword evidence="6" id="KW-0808">Transferase</keyword>
<dbReference type="GO" id="GO:0005739">
    <property type="term" value="C:mitochondrion"/>
    <property type="evidence" value="ECO:0007669"/>
    <property type="project" value="TreeGrafter"/>
</dbReference>
<dbReference type="Proteomes" id="UP000054359">
    <property type="component" value="Unassembled WGS sequence"/>
</dbReference>
<dbReference type="GO" id="GO:0016779">
    <property type="term" value="F:nucleotidyltransferase activity"/>
    <property type="evidence" value="ECO:0007669"/>
    <property type="project" value="UniProtKB-KW"/>
</dbReference>
<name>A0A087UEI3_STEMI</name>
<dbReference type="AlphaFoldDB" id="A0A087UEI3"/>
<keyword evidence="4" id="KW-0479">Metal-binding</keyword>
<proteinExistence type="predicted"/>
<dbReference type="GO" id="GO:0000049">
    <property type="term" value="F:tRNA binding"/>
    <property type="evidence" value="ECO:0007669"/>
    <property type="project" value="TreeGrafter"/>
</dbReference>
<evidence type="ECO:0000313" key="7">
    <source>
        <dbReference type="Proteomes" id="UP000054359"/>
    </source>
</evidence>
<organism evidence="6 7">
    <name type="scientific">Stegodyphus mimosarum</name>
    <name type="common">African social velvet spider</name>
    <dbReference type="NCBI Taxonomy" id="407821"/>
    <lineage>
        <taxon>Eukaryota</taxon>
        <taxon>Metazoa</taxon>
        <taxon>Ecdysozoa</taxon>
        <taxon>Arthropoda</taxon>
        <taxon>Chelicerata</taxon>
        <taxon>Arachnida</taxon>
        <taxon>Araneae</taxon>
        <taxon>Araneomorphae</taxon>
        <taxon>Entelegynae</taxon>
        <taxon>Eresoidea</taxon>
        <taxon>Eresidae</taxon>
        <taxon>Stegodyphus</taxon>
    </lineage>
</organism>
<dbReference type="PANTHER" id="PTHR46173:SF1">
    <property type="entry name" value="CCA TRNA NUCLEOTIDYLTRANSFERASE 1, MITOCHONDRIAL"/>
    <property type="match status" value="1"/>
</dbReference>
<dbReference type="EMBL" id="KK119467">
    <property type="protein sequence ID" value="KFM75772.1"/>
    <property type="molecule type" value="Genomic_DNA"/>
</dbReference>
<dbReference type="GO" id="GO:0046872">
    <property type="term" value="F:metal ion binding"/>
    <property type="evidence" value="ECO:0007669"/>
    <property type="project" value="UniProtKB-KW"/>
</dbReference>
<evidence type="ECO:0000256" key="1">
    <source>
        <dbReference type="ARBA" id="ARBA00001946"/>
    </source>
</evidence>
<evidence type="ECO:0000313" key="6">
    <source>
        <dbReference type="EMBL" id="KFM75772.1"/>
    </source>
</evidence>
<gene>
    <name evidence="6" type="ORF">X975_14105</name>
</gene>
<keyword evidence="7" id="KW-1185">Reference proteome</keyword>
<evidence type="ECO:0000256" key="3">
    <source>
        <dbReference type="ARBA" id="ARBA00022695"/>
    </source>
</evidence>
<keyword evidence="5" id="KW-0460">Magnesium</keyword>
<keyword evidence="3" id="KW-0548">Nucleotidyltransferase</keyword>
<dbReference type="SUPFAM" id="SSF81891">
    <property type="entry name" value="Poly A polymerase C-terminal region-like"/>
    <property type="match status" value="1"/>
</dbReference>
<evidence type="ECO:0000256" key="4">
    <source>
        <dbReference type="ARBA" id="ARBA00022723"/>
    </source>
</evidence>
<protein>
    <submittedName>
        <fullName evidence="6">CCA tRNA nucleotidyltransferase 1, mitochondrial</fullName>
    </submittedName>
</protein>
<dbReference type="Gene3D" id="1.10.3090.10">
    <property type="entry name" value="cca-adding enzyme, domain 2"/>
    <property type="match status" value="1"/>
</dbReference>
<dbReference type="STRING" id="407821.A0A087UEI3"/>
<comment type="cofactor">
    <cofactor evidence="1">
        <name>Mg(2+)</name>
        <dbReference type="ChEBI" id="CHEBI:18420"/>
    </cofactor>
</comment>
<evidence type="ECO:0000256" key="5">
    <source>
        <dbReference type="ARBA" id="ARBA00022842"/>
    </source>
</evidence>
<accession>A0A087UEI3</accession>
<keyword evidence="2" id="KW-0819">tRNA processing</keyword>
<dbReference type="GO" id="GO:0001680">
    <property type="term" value="P:tRNA 3'-terminal CCA addition"/>
    <property type="evidence" value="ECO:0007669"/>
    <property type="project" value="TreeGrafter"/>
</dbReference>
<dbReference type="PANTHER" id="PTHR46173">
    <property type="entry name" value="CCA TRNA NUCLEOTIDYLTRANSFERASE 1, MITOCHONDRIAL"/>
    <property type="match status" value="1"/>
</dbReference>
<reference evidence="6 7" key="1">
    <citation type="submission" date="2013-11" db="EMBL/GenBank/DDBJ databases">
        <title>Genome sequencing of Stegodyphus mimosarum.</title>
        <authorList>
            <person name="Bechsgaard J."/>
        </authorList>
    </citation>
    <scope>NUCLEOTIDE SEQUENCE [LARGE SCALE GENOMIC DNA]</scope>
</reference>
<dbReference type="GO" id="GO:1990180">
    <property type="term" value="P:mitochondrial tRNA 3'-end processing"/>
    <property type="evidence" value="ECO:0007669"/>
    <property type="project" value="TreeGrafter"/>
</dbReference>
<feature type="non-terminal residue" evidence="6">
    <location>
        <position position="156"/>
    </location>
</feature>
<dbReference type="InterPro" id="IPR050264">
    <property type="entry name" value="Bact_CCA-adding_enz_type3_sf"/>
</dbReference>
<dbReference type="OrthoDB" id="445712at2759"/>
<evidence type="ECO:0000256" key="2">
    <source>
        <dbReference type="ARBA" id="ARBA00022694"/>
    </source>
</evidence>